<keyword evidence="9" id="KW-0496">Mitochondrion</keyword>
<dbReference type="EMBL" id="BDGG01000004">
    <property type="protein sequence ID" value="GAU98358.1"/>
    <property type="molecule type" value="Genomic_DNA"/>
</dbReference>
<dbReference type="InterPro" id="IPR014043">
    <property type="entry name" value="Acyl_transferase_dom"/>
</dbReference>
<comment type="pathway">
    <text evidence="2">Lipid metabolism; fatty acid biosynthesis.</text>
</comment>
<keyword evidence="5" id="KW-0808">Transferase</keyword>
<keyword evidence="10" id="KW-0275">Fatty acid biosynthesis</keyword>
<sequence>MLVVCLKDYNTIMALGTSLRVPLRISCEQYAFLGSFKRKLSCTGSIRNVARLPDRLDAAIWWKRPSRRSICTSQLCRVRGSRLTRPSSQVDYDESDQIIDDYPDAAESPHFGIYRQQHANHDIPEGWPRGNRKLKNFVDEAADFVAIPREDDQTPGQIPQPQPRLRIQDQAKKVPRPKIDPRETSIVLFPGQGSQFVGMGEKLLKYPNVREIYGVASEILGYDLLKLCLEGPKEDLDRTVYCQTAVFVTSIAALEKLKVENFQAIQYCAATAGFSVGEYASLVFAGCLSFEECLKLVKARAEAMQMASEMSPGGMLSVQIDHDSQLQKAMELARRWSAERKNVRDPYCQIASYLFPEGRVIAGNNEALDFIEVNAKMFKIKPLKRLPVSGAFHTPLMTPAKDVFYQTLKDTTFKQPSITVYSNVTALSYGGQKASTSLLLKQISAPVKWEQILHSIYEREKDVLFPNTYEVGPGKQLGTILKRTNLKAFASYKAIEV</sequence>
<dbReference type="InterPro" id="IPR001227">
    <property type="entry name" value="Ac_transferase_dom_sf"/>
</dbReference>
<dbReference type="GO" id="GO:0005739">
    <property type="term" value="C:mitochondrion"/>
    <property type="evidence" value="ECO:0007669"/>
    <property type="project" value="UniProtKB-SubCell"/>
</dbReference>
<keyword evidence="8" id="KW-0443">Lipid metabolism</keyword>
<evidence type="ECO:0000256" key="6">
    <source>
        <dbReference type="ARBA" id="ARBA00022832"/>
    </source>
</evidence>
<evidence type="ECO:0000256" key="10">
    <source>
        <dbReference type="ARBA" id="ARBA00023160"/>
    </source>
</evidence>
<evidence type="ECO:0000256" key="11">
    <source>
        <dbReference type="ARBA" id="ARBA00061523"/>
    </source>
</evidence>
<dbReference type="EC" id="2.3.1.39" evidence="3"/>
<evidence type="ECO:0000256" key="7">
    <source>
        <dbReference type="ARBA" id="ARBA00022946"/>
    </source>
</evidence>
<dbReference type="PANTHER" id="PTHR47170">
    <property type="entry name" value="MALONYL-COA ACP TRANSACYLASE, ACP-BINDING"/>
    <property type="match status" value="1"/>
</dbReference>
<proteinExistence type="inferred from homology"/>
<evidence type="ECO:0000256" key="3">
    <source>
        <dbReference type="ARBA" id="ARBA00013258"/>
    </source>
</evidence>
<protein>
    <recommendedName>
        <fullName evidence="3">[acyl-carrier-protein] S-malonyltransferase</fullName>
        <ecNumber evidence="3">2.3.1.39</ecNumber>
    </recommendedName>
    <alternativeName>
        <fullName evidence="12">[Acyl-carrier-protein] malonyltransferase</fullName>
    </alternativeName>
</protein>
<dbReference type="Gene3D" id="3.40.366.10">
    <property type="entry name" value="Malonyl-Coenzyme A Acyl Carrier Protein, domain 2"/>
    <property type="match status" value="1"/>
</dbReference>
<keyword evidence="7" id="KW-0809">Transit peptide</keyword>
<organism evidence="14 15">
    <name type="scientific">Ramazzottius varieornatus</name>
    <name type="common">Water bear</name>
    <name type="synonym">Tardigrade</name>
    <dbReference type="NCBI Taxonomy" id="947166"/>
    <lineage>
        <taxon>Eukaryota</taxon>
        <taxon>Metazoa</taxon>
        <taxon>Ecdysozoa</taxon>
        <taxon>Tardigrada</taxon>
        <taxon>Eutardigrada</taxon>
        <taxon>Parachela</taxon>
        <taxon>Hypsibioidea</taxon>
        <taxon>Ramazzottiidae</taxon>
        <taxon>Ramazzottius</taxon>
    </lineage>
</organism>
<evidence type="ECO:0000256" key="12">
    <source>
        <dbReference type="ARBA" id="ARBA00077751"/>
    </source>
</evidence>
<keyword evidence="6" id="KW-0276">Fatty acid metabolism</keyword>
<keyword evidence="15" id="KW-1185">Reference proteome</keyword>
<dbReference type="InterPro" id="IPR052760">
    <property type="entry name" value="Mitochondrial_malonyltrans"/>
</dbReference>
<feature type="domain" description="Malonyl-CoA:ACP transacylase (MAT)" evidence="13">
    <location>
        <begin position="188"/>
        <end position="495"/>
    </location>
</feature>
<dbReference type="GO" id="GO:0006633">
    <property type="term" value="P:fatty acid biosynthetic process"/>
    <property type="evidence" value="ECO:0007669"/>
    <property type="project" value="UniProtKB-KW"/>
</dbReference>
<evidence type="ECO:0000259" key="13">
    <source>
        <dbReference type="SMART" id="SM00827"/>
    </source>
</evidence>
<dbReference type="Gene3D" id="3.30.70.250">
    <property type="entry name" value="Malonyl-CoA ACP transacylase, ACP-binding"/>
    <property type="match status" value="1"/>
</dbReference>
<evidence type="ECO:0000256" key="8">
    <source>
        <dbReference type="ARBA" id="ARBA00023098"/>
    </source>
</evidence>
<evidence type="ECO:0000313" key="15">
    <source>
        <dbReference type="Proteomes" id="UP000186922"/>
    </source>
</evidence>
<dbReference type="STRING" id="947166.A0A1D1VIQ3"/>
<dbReference type="SUPFAM" id="SSF52151">
    <property type="entry name" value="FabD/lysophospholipase-like"/>
    <property type="match status" value="1"/>
</dbReference>
<dbReference type="OrthoDB" id="541883at2759"/>
<evidence type="ECO:0000256" key="9">
    <source>
        <dbReference type="ARBA" id="ARBA00023128"/>
    </source>
</evidence>
<comment type="subcellular location">
    <subcellularLocation>
        <location evidence="1">Mitochondrion</location>
    </subcellularLocation>
</comment>
<dbReference type="Proteomes" id="UP000186922">
    <property type="component" value="Unassembled WGS sequence"/>
</dbReference>
<evidence type="ECO:0000256" key="1">
    <source>
        <dbReference type="ARBA" id="ARBA00004173"/>
    </source>
</evidence>
<dbReference type="GO" id="GO:0004314">
    <property type="term" value="F:[acyl-carrier-protein] S-malonyltransferase activity"/>
    <property type="evidence" value="ECO:0007669"/>
    <property type="project" value="UniProtKB-EC"/>
</dbReference>
<dbReference type="InterPro" id="IPR016035">
    <property type="entry name" value="Acyl_Trfase/lysoPLipase"/>
</dbReference>
<evidence type="ECO:0000256" key="4">
    <source>
        <dbReference type="ARBA" id="ARBA00022516"/>
    </source>
</evidence>
<dbReference type="SMART" id="SM00827">
    <property type="entry name" value="PKS_AT"/>
    <property type="match status" value="1"/>
</dbReference>
<gene>
    <name evidence="14" type="primary">RvY_09515-1</name>
    <name evidence="14" type="synonym">RvY_09515.1</name>
    <name evidence="14" type="ORF">RvY_09515</name>
</gene>
<name>A0A1D1VIQ3_RAMVA</name>
<reference evidence="14 15" key="1">
    <citation type="journal article" date="2016" name="Nat. Commun.">
        <title>Extremotolerant tardigrade genome and improved radiotolerance of human cultured cells by tardigrade-unique protein.</title>
        <authorList>
            <person name="Hashimoto T."/>
            <person name="Horikawa D.D."/>
            <person name="Saito Y."/>
            <person name="Kuwahara H."/>
            <person name="Kozuka-Hata H."/>
            <person name="Shin-I T."/>
            <person name="Minakuchi Y."/>
            <person name="Ohishi K."/>
            <person name="Motoyama A."/>
            <person name="Aizu T."/>
            <person name="Enomoto A."/>
            <person name="Kondo K."/>
            <person name="Tanaka S."/>
            <person name="Hara Y."/>
            <person name="Koshikawa S."/>
            <person name="Sagara H."/>
            <person name="Miura T."/>
            <person name="Yokobori S."/>
            <person name="Miyagawa K."/>
            <person name="Suzuki Y."/>
            <person name="Kubo T."/>
            <person name="Oyama M."/>
            <person name="Kohara Y."/>
            <person name="Fujiyama A."/>
            <person name="Arakawa K."/>
            <person name="Katayama T."/>
            <person name="Toyoda A."/>
            <person name="Kunieda T."/>
        </authorList>
    </citation>
    <scope>NUCLEOTIDE SEQUENCE [LARGE SCALE GENOMIC DNA]</scope>
    <source>
        <strain evidence="14 15">YOKOZUNA-1</strain>
    </source>
</reference>
<keyword evidence="4" id="KW-0444">Lipid biosynthesis</keyword>
<dbReference type="AlphaFoldDB" id="A0A1D1VIQ3"/>
<dbReference type="PANTHER" id="PTHR47170:SF2">
    <property type="entry name" value="MALONYL-COA:ACP TRANSACYLASE (MAT) DOMAIN-CONTAINING PROTEIN"/>
    <property type="match status" value="1"/>
</dbReference>
<evidence type="ECO:0000256" key="5">
    <source>
        <dbReference type="ARBA" id="ARBA00022679"/>
    </source>
</evidence>
<accession>A0A1D1VIQ3</accession>
<evidence type="ECO:0000313" key="14">
    <source>
        <dbReference type="EMBL" id="GAU98358.1"/>
    </source>
</evidence>
<comment type="caution">
    <text evidence="14">The sequence shown here is derived from an EMBL/GenBank/DDBJ whole genome shotgun (WGS) entry which is preliminary data.</text>
</comment>
<evidence type="ECO:0000256" key="2">
    <source>
        <dbReference type="ARBA" id="ARBA00005194"/>
    </source>
</evidence>
<dbReference type="FunFam" id="3.30.70.250:FF:000005">
    <property type="entry name" value="Malonyl-CoA-acyl carrier protein transacylase, mitochondrial"/>
    <property type="match status" value="1"/>
</dbReference>
<comment type="similarity">
    <text evidence="11">Belongs to the type II malonyltransferase family.</text>
</comment>
<dbReference type="Pfam" id="PF00698">
    <property type="entry name" value="Acyl_transf_1"/>
    <property type="match status" value="1"/>
</dbReference>